<dbReference type="AlphaFoldDB" id="A0A0F9KK50"/>
<comment type="caution">
    <text evidence="2">The sequence shown here is derived from an EMBL/GenBank/DDBJ whole genome shotgun (WGS) entry which is preliminary data.</text>
</comment>
<reference evidence="2" key="1">
    <citation type="journal article" date="2015" name="Nature">
        <title>Complex archaea that bridge the gap between prokaryotes and eukaryotes.</title>
        <authorList>
            <person name="Spang A."/>
            <person name="Saw J.H."/>
            <person name="Jorgensen S.L."/>
            <person name="Zaremba-Niedzwiedzka K."/>
            <person name="Martijn J."/>
            <person name="Lind A.E."/>
            <person name="van Eijk R."/>
            <person name="Schleper C."/>
            <person name="Guy L."/>
            <person name="Ettema T.J."/>
        </authorList>
    </citation>
    <scope>NUCLEOTIDE SEQUENCE</scope>
</reference>
<feature type="transmembrane region" description="Helical" evidence="1">
    <location>
        <begin position="324"/>
        <end position="341"/>
    </location>
</feature>
<dbReference type="EMBL" id="LAZR01009025">
    <property type="protein sequence ID" value="KKM75151.1"/>
    <property type="molecule type" value="Genomic_DNA"/>
</dbReference>
<sequence>MNINESKLGPSDTIKKNIIENFYLLIPFMCIGLWALFCLIMKNFNLVTGDFRVFYFAGKQIFDDPSKLYDVSGYLYFPSAALFFSVYISIYPLYIGSWILFITNFVFAVIFIIEFNKILTLMDIKKRFHRFLFLIIISNGWIVFRQFYYNQTKFLAIFLLIFIIRREIQWRKLDKVKQTKFYLLNYGLMVFLIALSPYLIFLLIIYMFQDISLKNIFQKETIIKFTIIIGMFIIQNLLFLIYPNLLFDFLINSLNFRRNILMIFYLKEFIYLNSMAISLVKFITISIVVFVTLLLIFNRNLRIELKFSIFCMCFILLDAIRGEAILIILLPLILLLFVPFLNQNQTDFIKNNIVVLIGMMSVSAIAFSSYTEYRTFFRLFPFLDDFPFYLIVYLRSIFFLIITVTSLILLYYKDSKKLRNL</sequence>
<feature type="transmembrane region" description="Helical" evidence="1">
    <location>
        <begin position="182"/>
        <end position="207"/>
    </location>
</feature>
<feature type="transmembrane region" description="Helical" evidence="1">
    <location>
        <begin position="74"/>
        <end position="92"/>
    </location>
</feature>
<feature type="transmembrane region" description="Helical" evidence="1">
    <location>
        <begin position="22"/>
        <end position="41"/>
    </location>
</feature>
<organism evidence="2">
    <name type="scientific">marine sediment metagenome</name>
    <dbReference type="NCBI Taxonomy" id="412755"/>
    <lineage>
        <taxon>unclassified sequences</taxon>
        <taxon>metagenomes</taxon>
        <taxon>ecological metagenomes</taxon>
    </lineage>
</organism>
<evidence type="ECO:0000256" key="1">
    <source>
        <dbReference type="SAM" id="Phobius"/>
    </source>
</evidence>
<evidence type="ECO:0000313" key="2">
    <source>
        <dbReference type="EMBL" id="KKM75151.1"/>
    </source>
</evidence>
<keyword evidence="1" id="KW-1133">Transmembrane helix</keyword>
<evidence type="ECO:0008006" key="3">
    <source>
        <dbReference type="Google" id="ProtNLM"/>
    </source>
</evidence>
<feature type="transmembrane region" description="Helical" evidence="1">
    <location>
        <begin position="270"/>
        <end position="297"/>
    </location>
</feature>
<protein>
    <recommendedName>
        <fullName evidence="3">Glycosyltransferase RgtA/B/C/D-like domain-containing protein</fullName>
    </recommendedName>
</protein>
<keyword evidence="1" id="KW-0812">Transmembrane</keyword>
<feature type="transmembrane region" description="Helical" evidence="1">
    <location>
        <begin position="353"/>
        <end position="370"/>
    </location>
</feature>
<feature type="transmembrane region" description="Helical" evidence="1">
    <location>
        <begin position="98"/>
        <end position="119"/>
    </location>
</feature>
<gene>
    <name evidence="2" type="ORF">LCGC14_1393100</name>
</gene>
<keyword evidence="1" id="KW-0472">Membrane</keyword>
<feature type="transmembrane region" description="Helical" evidence="1">
    <location>
        <begin position="390"/>
        <end position="412"/>
    </location>
</feature>
<feature type="transmembrane region" description="Helical" evidence="1">
    <location>
        <begin position="227"/>
        <end position="250"/>
    </location>
</feature>
<accession>A0A0F9KK50</accession>
<name>A0A0F9KK50_9ZZZZ</name>
<proteinExistence type="predicted"/>